<gene>
    <name evidence="1" type="ORF">DSO57_1015851</name>
</gene>
<dbReference type="Proteomes" id="UP001165960">
    <property type="component" value="Unassembled WGS sequence"/>
</dbReference>
<proteinExistence type="predicted"/>
<sequence length="179" mass="20403">MATKCFGNNHVNIIKKLETIQIQEYKSVDEFIDVYCTLARLSICRDLQKGHKGNCTKIKTDFNTDIGLTFFKHAIPLEYCMAIEKRTIEDLTDAYNLVEKFYCIKVENLPDEKARKASACNSFSKKTTKEPKQADLTNKLTKVLKAFMANGKPAPHHNNGLCFNCQSAEHQAKDCLKKF</sequence>
<organism evidence="1 2">
    <name type="scientific">Entomophthora muscae</name>
    <dbReference type="NCBI Taxonomy" id="34485"/>
    <lineage>
        <taxon>Eukaryota</taxon>
        <taxon>Fungi</taxon>
        <taxon>Fungi incertae sedis</taxon>
        <taxon>Zoopagomycota</taxon>
        <taxon>Entomophthoromycotina</taxon>
        <taxon>Entomophthoromycetes</taxon>
        <taxon>Entomophthorales</taxon>
        <taxon>Entomophthoraceae</taxon>
        <taxon>Entomophthora</taxon>
    </lineage>
</organism>
<name>A0ACC2UEU9_9FUNG</name>
<evidence type="ECO:0000313" key="2">
    <source>
        <dbReference type="Proteomes" id="UP001165960"/>
    </source>
</evidence>
<comment type="caution">
    <text evidence="1">The sequence shown here is derived from an EMBL/GenBank/DDBJ whole genome shotgun (WGS) entry which is preliminary data.</text>
</comment>
<keyword evidence="2" id="KW-1185">Reference proteome</keyword>
<accession>A0ACC2UEU9</accession>
<evidence type="ECO:0000313" key="1">
    <source>
        <dbReference type="EMBL" id="KAJ9085260.1"/>
    </source>
</evidence>
<dbReference type="EMBL" id="QTSX02000773">
    <property type="protein sequence ID" value="KAJ9085260.1"/>
    <property type="molecule type" value="Genomic_DNA"/>
</dbReference>
<protein>
    <submittedName>
        <fullName evidence="1">Uncharacterized protein</fullName>
    </submittedName>
</protein>
<reference evidence="1" key="1">
    <citation type="submission" date="2022-04" db="EMBL/GenBank/DDBJ databases">
        <title>Genome of the entomopathogenic fungus Entomophthora muscae.</title>
        <authorList>
            <person name="Elya C."/>
            <person name="Lovett B.R."/>
            <person name="Lee E."/>
            <person name="Macias A.M."/>
            <person name="Hajek A.E."/>
            <person name="De Bivort B.L."/>
            <person name="Kasson M.T."/>
            <person name="De Fine Licht H.H."/>
            <person name="Stajich J.E."/>
        </authorList>
    </citation>
    <scope>NUCLEOTIDE SEQUENCE</scope>
    <source>
        <strain evidence="1">Berkeley</strain>
    </source>
</reference>